<dbReference type="EMBL" id="AP014959">
    <property type="protein sequence ID" value="BAS84165.1"/>
    <property type="molecule type" value="Genomic_DNA"/>
</dbReference>
<feature type="compositionally biased region" description="Basic residues" evidence="1">
    <location>
        <begin position="115"/>
        <end position="136"/>
    </location>
</feature>
<protein>
    <submittedName>
        <fullName evidence="2">Os03g0346750 protein</fullName>
    </submittedName>
</protein>
<gene>
    <name evidence="2" type="ordered locus">Os03g0346750</name>
    <name evidence="2" type="ORF">OSNPB_030346750</name>
</gene>
<proteinExistence type="predicted"/>
<reference evidence="3" key="1">
    <citation type="journal article" date="2005" name="Nature">
        <title>The map-based sequence of the rice genome.</title>
        <authorList>
            <consortium name="International rice genome sequencing project (IRGSP)"/>
            <person name="Matsumoto T."/>
            <person name="Wu J."/>
            <person name="Kanamori H."/>
            <person name="Katayose Y."/>
            <person name="Fujisawa M."/>
            <person name="Namiki N."/>
            <person name="Mizuno H."/>
            <person name="Yamamoto K."/>
            <person name="Antonio B.A."/>
            <person name="Baba T."/>
            <person name="Sakata K."/>
            <person name="Nagamura Y."/>
            <person name="Aoki H."/>
            <person name="Arikawa K."/>
            <person name="Arita K."/>
            <person name="Bito T."/>
            <person name="Chiden Y."/>
            <person name="Fujitsuka N."/>
            <person name="Fukunaka R."/>
            <person name="Hamada M."/>
            <person name="Harada C."/>
            <person name="Hayashi A."/>
            <person name="Hijishita S."/>
            <person name="Honda M."/>
            <person name="Hosokawa S."/>
            <person name="Ichikawa Y."/>
            <person name="Idonuma A."/>
            <person name="Iijima M."/>
            <person name="Ikeda M."/>
            <person name="Ikeno M."/>
            <person name="Ito K."/>
            <person name="Ito S."/>
            <person name="Ito T."/>
            <person name="Ito Y."/>
            <person name="Ito Y."/>
            <person name="Iwabuchi A."/>
            <person name="Kamiya K."/>
            <person name="Karasawa W."/>
            <person name="Kurita K."/>
            <person name="Katagiri S."/>
            <person name="Kikuta A."/>
            <person name="Kobayashi H."/>
            <person name="Kobayashi N."/>
            <person name="Machita K."/>
            <person name="Maehara T."/>
            <person name="Masukawa M."/>
            <person name="Mizubayashi T."/>
            <person name="Mukai Y."/>
            <person name="Nagasaki H."/>
            <person name="Nagata Y."/>
            <person name="Naito S."/>
            <person name="Nakashima M."/>
            <person name="Nakama Y."/>
            <person name="Nakamichi Y."/>
            <person name="Nakamura M."/>
            <person name="Meguro A."/>
            <person name="Negishi M."/>
            <person name="Ohta I."/>
            <person name="Ohta T."/>
            <person name="Okamoto M."/>
            <person name="Ono N."/>
            <person name="Saji S."/>
            <person name="Sakaguchi M."/>
            <person name="Sakai K."/>
            <person name="Shibata M."/>
            <person name="Shimokawa T."/>
            <person name="Song J."/>
            <person name="Takazaki Y."/>
            <person name="Terasawa K."/>
            <person name="Tsugane M."/>
            <person name="Tsuji K."/>
            <person name="Ueda S."/>
            <person name="Waki K."/>
            <person name="Yamagata H."/>
            <person name="Yamamoto M."/>
            <person name="Yamamoto S."/>
            <person name="Yamane H."/>
            <person name="Yoshiki S."/>
            <person name="Yoshihara R."/>
            <person name="Yukawa K."/>
            <person name="Zhong H."/>
            <person name="Yano M."/>
            <person name="Yuan Q."/>
            <person name="Ouyang S."/>
            <person name="Liu J."/>
            <person name="Jones K.M."/>
            <person name="Gansberger K."/>
            <person name="Moffat K."/>
            <person name="Hill J."/>
            <person name="Bera J."/>
            <person name="Fadrosh D."/>
            <person name="Jin S."/>
            <person name="Johri S."/>
            <person name="Kim M."/>
            <person name="Overton L."/>
            <person name="Reardon M."/>
            <person name="Tsitrin T."/>
            <person name="Vuong H."/>
            <person name="Weaver B."/>
            <person name="Ciecko A."/>
            <person name="Tallon L."/>
            <person name="Jackson J."/>
            <person name="Pai G."/>
            <person name="Aken S.V."/>
            <person name="Utterback T."/>
            <person name="Reidmuller S."/>
            <person name="Feldblyum T."/>
            <person name="Hsiao J."/>
            <person name="Zismann V."/>
            <person name="Iobst S."/>
            <person name="de Vazeille A.R."/>
            <person name="Buell C.R."/>
            <person name="Ying K."/>
            <person name="Li Y."/>
            <person name="Lu T."/>
            <person name="Huang Y."/>
            <person name="Zhao Q."/>
            <person name="Feng Q."/>
            <person name="Zhang L."/>
            <person name="Zhu J."/>
            <person name="Weng Q."/>
            <person name="Mu J."/>
            <person name="Lu Y."/>
            <person name="Fan D."/>
            <person name="Liu Y."/>
            <person name="Guan J."/>
            <person name="Zhang Y."/>
            <person name="Yu S."/>
            <person name="Liu X."/>
            <person name="Zhang Y."/>
            <person name="Hong G."/>
            <person name="Han B."/>
            <person name="Choisne N."/>
            <person name="Demange N."/>
            <person name="Orjeda G."/>
            <person name="Samain S."/>
            <person name="Cattolico L."/>
            <person name="Pelletier E."/>
            <person name="Couloux A."/>
            <person name="Segurens B."/>
            <person name="Wincker P."/>
            <person name="D'Hont A."/>
            <person name="Scarpelli C."/>
            <person name="Weissenbach J."/>
            <person name="Salanoubat M."/>
            <person name="Quetier F."/>
            <person name="Yu Y."/>
            <person name="Kim H.R."/>
            <person name="Rambo T."/>
            <person name="Currie J."/>
            <person name="Collura K."/>
            <person name="Luo M."/>
            <person name="Yang T."/>
            <person name="Ammiraju J.S.S."/>
            <person name="Engler F."/>
            <person name="Soderlund C."/>
            <person name="Wing R.A."/>
            <person name="Palmer L.E."/>
            <person name="de la Bastide M."/>
            <person name="Spiegel L."/>
            <person name="Nascimento L."/>
            <person name="Zutavern T."/>
            <person name="O'Shaughnessy A."/>
            <person name="Dike S."/>
            <person name="Dedhia N."/>
            <person name="Preston R."/>
            <person name="Balija V."/>
            <person name="McCombie W.R."/>
            <person name="Chow T."/>
            <person name="Chen H."/>
            <person name="Chung M."/>
            <person name="Chen C."/>
            <person name="Shaw J."/>
            <person name="Wu H."/>
            <person name="Hsiao K."/>
            <person name="Chao Y."/>
            <person name="Chu M."/>
            <person name="Cheng C."/>
            <person name="Hour A."/>
            <person name="Lee P."/>
            <person name="Lin S."/>
            <person name="Lin Y."/>
            <person name="Liou J."/>
            <person name="Liu S."/>
            <person name="Hsing Y."/>
            <person name="Raghuvanshi S."/>
            <person name="Mohanty A."/>
            <person name="Bharti A.K."/>
            <person name="Gaur A."/>
            <person name="Gupta V."/>
            <person name="Kumar D."/>
            <person name="Ravi V."/>
            <person name="Vij S."/>
            <person name="Kapur A."/>
            <person name="Khurana P."/>
            <person name="Khurana P."/>
            <person name="Khurana J.P."/>
            <person name="Tyagi A.K."/>
            <person name="Gaikwad K."/>
            <person name="Singh A."/>
            <person name="Dalal V."/>
            <person name="Srivastava S."/>
            <person name="Dixit A."/>
            <person name="Pal A.K."/>
            <person name="Ghazi I.A."/>
            <person name="Yadav M."/>
            <person name="Pandit A."/>
            <person name="Bhargava A."/>
            <person name="Sureshbabu K."/>
            <person name="Batra K."/>
            <person name="Sharma T.R."/>
            <person name="Mohapatra T."/>
            <person name="Singh N.K."/>
            <person name="Messing J."/>
            <person name="Nelson A.B."/>
            <person name="Fuks G."/>
            <person name="Kavchok S."/>
            <person name="Keizer G."/>
            <person name="Linton E."/>
            <person name="Llaca V."/>
            <person name="Song R."/>
            <person name="Tanyolac B."/>
            <person name="Young S."/>
            <person name="Ho-Il K."/>
            <person name="Hahn J.H."/>
            <person name="Sangsakoo G."/>
            <person name="Vanavichit A."/>
            <person name="de Mattos Luiz.A.T."/>
            <person name="Zimmer P.D."/>
            <person name="Malone G."/>
            <person name="Dellagostin O."/>
            <person name="de Oliveira A.C."/>
            <person name="Bevan M."/>
            <person name="Bancroft I."/>
            <person name="Minx P."/>
            <person name="Cordum H."/>
            <person name="Wilson R."/>
            <person name="Cheng Z."/>
            <person name="Jin W."/>
            <person name="Jiang J."/>
            <person name="Leong S.A."/>
            <person name="Iwama H."/>
            <person name="Gojobori T."/>
            <person name="Itoh T."/>
            <person name="Niimura Y."/>
            <person name="Fujii Y."/>
            <person name="Habara T."/>
            <person name="Sakai H."/>
            <person name="Sato Y."/>
            <person name="Wilson G."/>
            <person name="Kumar K."/>
            <person name="McCouch S."/>
            <person name="Juretic N."/>
            <person name="Hoen D."/>
            <person name="Wright S."/>
            <person name="Bruskiewich R."/>
            <person name="Bureau T."/>
            <person name="Miyao A."/>
            <person name="Hirochika H."/>
            <person name="Nishikawa T."/>
            <person name="Kadowaki K."/>
            <person name="Sugiura M."/>
            <person name="Burr B."/>
            <person name="Sasaki T."/>
        </authorList>
    </citation>
    <scope>NUCLEOTIDE SEQUENCE [LARGE SCALE GENOMIC DNA]</scope>
    <source>
        <strain evidence="3">cv. Nipponbare</strain>
    </source>
</reference>
<feature type="region of interest" description="Disordered" evidence="1">
    <location>
        <begin position="1"/>
        <end position="149"/>
    </location>
</feature>
<reference evidence="2 3" key="2">
    <citation type="journal article" date="2013" name="Plant Cell Physiol.">
        <title>Rice Annotation Project Database (RAP-DB): an integrative and interactive database for rice genomics.</title>
        <authorList>
            <person name="Sakai H."/>
            <person name="Lee S.S."/>
            <person name="Tanaka T."/>
            <person name="Numa H."/>
            <person name="Kim J."/>
            <person name="Kawahara Y."/>
            <person name="Wakimoto H."/>
            <person name="Yang C.C."/>
            <person name="Iwamoto M."/>
            <person name="Abe T."/>
            <person name="Yamada Y."/>
            <person name="Muto A."/>
            <person name="Inokuchi H."/>
            <person name="Ikemura T."/>
            <person name="Matsumoto T."/>
            <person name="Sasaki T."/>
            <person name="Itoh T."/>
        </authorList>
    </citation>
    <scope>NUCLEOTIDE SEQUENCE [LARGE SCALE GENOMIC DNA]</scope>
    <source>
        <strain evidence="3">cv. Nipponbare</strain>
    </source>
</reference>
<keyword evidence="3" id="KW-1185">Reference proteome</keyword>
<feature type="compositionally biased region" description="Pro residues" evidence="1">
    <location>
        <begin position="172"/>
        <end position="184"/>
    </location>
</feature>
<name>A0A0P0VXF9_ORYSJ</name>
<dbReference type="PaxDb" id="39947-A0A0P0VXF9"/>
<dbReference type="Proteomes" id="UP000059680">
    <property type="component" value="Chromosome 3"/>
</dbReference>
<dbReference type="InParanoid" id="A0A0P0VXF9"/>
<feature type="compositionally biased region" description="Low complexity" evidence="1">
    <location>
        <begin position="103"/>
        <end position="114"/>
    </location>
</feature>
<evidence type="ECO:0000256" key="1">
    <source>
        <dbReference type="SAM" id="MobiDB-lite"/>
    </source>
</evidence>
<accession>A0A0P0VXF9</accession>
<organism evidence="2 3">
    <name type="scientific">Oryza sativa subsp. japonica</name>
    <name type="common">Rice</name>
    <dbReference type="NCBI Taxonomy" id="39947"/>
    <lineage>
        <taxon>Eukaryota</taxon>
        <taxon>Viridiplantae</taxon>
        <taxon>Streptophyta</taxon>
        <taxon>Embryophyta</taxon>
        <taxon>Tracheophyta</taxon>
        <taxon>Spermatophyta</taxon>
        <taxon>Magnoliopsida</taxon>
        <taxon>Liliopsida</taxon>
        <taxon>Poales</taxon>
        <taxon>Poaceae</taxon>
        <taxon>BOP clade</taxon>
        <taxon>Oryzoideae</taxon>
        <taxon>Oryzeae</taxon>
        <taxon>Oryzinae</taxon>
        <taxon>Oryza</taxon>
        <taxon>Oryza sativa</taxon>
    </lineage>
</organism>
<reference evidence="2 3" key="3">
    <citation type="journal article" date="2013" name="Rice">
        <title>Improvement of the Oryza sativa Nipponbare reference genome using next generation sequence and optical map data.</title>
        <authorList>
            <person name="Kawahara Y."/>
            <person name="de la Bastide M."/>
            <person name="Hamilton J.P."/>
            <person name="Kanamori H."/>
            <person name="McCombie W.R."/>
            <person name="Ouyang S."/>
            <person name="Schwartz D.C."/>
            <person name="Tanaka T."/>
            <person name="Wu J."/>
            <person name="Zhou S."/>
            <person name="Childs K.L."/>
            <person name="Davidson R.M."/>
            <person name="Lin H."/>
            <person name="Quesada-Ocampo L."/>
            <person name="Vaillancourt B."/>
            <person name="Sakai H."/>
            <person name="Lee S.S."/>
            <person name="Kim J."/>
            <person name="Numa H."/>
            <person name="Itoh T."/>
            <person name="Buell C.R."/>
            <person name="Matsumoto T."/>
        </authorList>
    </citation>
    <scope>NUCLEOTIDE SEQUENCE [LARGE SCALE GENOMIC DNA]</scope>
    <source>
        <strain evidence="3">cv. Nipponbare</strain>
    </source>
</reference>
<dbReference type="AlphaFoldDB" id="A0A0P0VXF9"/>
<sequence>MAGCGRCRPRRRAAGNQPRRAPPDQLLPSQGTTNQSAPSTPWIYPKLERVPEPNSPPRCARRQHCPWAARGPAASSVAAAAAAAAPAPPRTPAPPRPCRRWASRPPSAQAGSCPARRRRRRRTCGGRPGARRRRRASWPGRSASRRRSCRAWRARCIATACRRSACTAAPPARRPPPPPPPSPSPHRGIARGGEGGGGERKPGRGKSVGGRRVIE</sequence>
<feature type="compositionally biased region" description="Polar residues" evidence="1">
    <location>
        <begin position="27"/>
        <end position="39"/>
    </location>
</feature>
<evidence type="ECO:0000313" key="2">
    <source>
        <dbReference type="EMBL" id="BAS84165.1"/>
    </source>
</evidence>
<dbReference type="Gramene" id="Os03t0346750-00">
    <property type="protein sequence ID" value="Os03t0346750-00"/>
    <property type="gene ID" value="Os03g0346750"/>
</dbReference>
<feature type="region of interest" description="Disordered" evidence="1">
    <location>
        <begin position="164"/>
        <end position="215"/>
    </location>
</feature>
<dbReference type="OMA" id="HEAGHGQ"/>
<evidence type="ECO:0000313" key="3">
    <source>
        <dbReference type="Proteomes" id="UP000059680"/>
    </source>
</evidence>
<feature type="compositionally biased region" description="Pro residues" evidence="1">
    <location>
        <begin position="86"/>
        <end position="96"/>
    </location>
</feature>
<feature type="compositionally biased region" description="Low complexity" evidence="1">
    <location>
        <begin position="68"/>
        <end position="85"/>
    </location>
</feature>